<dbReference type="Proteomes" id="UP000785679">
    <property type="component" value="Unassembled WGS sequence"/>
</dbReference>
<feature type="compositionally biased region" description="Basic and acidic residues" evidence="1">
    <location>
        <begin position="659"/>
        <end position="670"/>
    </location>
</feature>
<reference evidence="3" key="1">
    <citation type="submission" date="2019-06" db="EMBL/GenBank/DDBJ databases">
        <authorList>
            <person name="Zheng W."/>
        </authorList>
    </citation>
    <scope>NUCLEOTIDE SEQUENCE</scope>
    <source>
        <strain evidence="3">QDHG01</strain>
    </source>
</reference>
<name>A0A8J8T789_HALGN</name>
<protein>
    <submittedName>
        <fullName evidence="3">Uncharacterized protein</fullName>
    </submittedName>
</protein>
<keyword evidence="2" id="KW-1133">Transmembrane helix</keyword>
<organism evidence="3 4">
    <name type="scientific">Halteria grandinella</name>
    <dbReference type="NCBI Taxonomy" id="5974"/>
    <lineage>
        <taxon>Eukaryota</taxon>
        <taxon>Sar</taxon>
        <taxon>Alveolata</taxon>
        <taxon>Ciliophora</taxon>
        <taxon>Intramacronucleata</taxon>
        <taxon>Spirotrichea</taxon>
        <taxon>Stichotrichia</taxon>
        <taxon>Sporadotrichida</taxon>
        <taxon>Halteriidae</taxon>
        <taxon>Halteria</taxon>
    </lineage>
</organism>
<dbReference type="EMBL" id="RRYP01002309">
    <property type="protein sequence ID" value="TNV84919.1"/>
    <property type="molecule type" value="Genomic_DNA"/>
</dbReference>
<evidence type="ECO:0000256" key="1">
    <source>
        <dbReference type="SAM" id="MobiDB-lite"/>
    </source>
</evidence>
<evidence type="ECO:0000313" key="3">
    <source>
        <dbReference type="EMBL" id="TNV84919.1"/>
    </source>
</evidence>
<gene>
    <name evidence="3" type="ORF">FGO68_gene5243</name>
</gene>
<evidence type="ECO:0000256" key="2">
    <source>
        <dbReference type="SAM" id="Phobius"/>
    </source>
</evidence>
<feature type="region of interest" description="Disordered" evidence="1">
    <location>
        <begin position="646"/>
        <end position="692"/>
    </location>
</feature>
<comment type="caution">
    <text evidence="3">The sequence shown here is derived from an EMBL/GenBank/DDBJ whole genome shotgun (WGS) entry which is preliminary data.</text>
</comment>
<feature type="transmembrane region" description="Helical" evidence="2">
    <location>
        <begin position="6"/>
        <end position="23"/>
    </location>
</feature>
<keyword evidence="2" id="KW-0812">Transmembrane</keyword>
<dbReference type="OrthoDB" id="323549at2759"/>
<keyword evidence="4" id="KW-1185">Reference proteome</keyword>
<feature type="region of interest" description="Disordered" evidence="1">
    <location>
        <begin position="790"/>
        <end position="811"/>
    </location>
</feature>
<feature type="transmembrane region" description="Helical" evidence="2">
    <location>
        <begin position="44"/>
        <end position="65"/>
    </location>
</feature>
<keyword evidence="2" id="KW-0472">Membrane</keyword>
<proteinExistence type="predicted"/>
<accession>A0A8J8T789</accession>
<evidence type="ECO:0000313" key="4">
    <source>
        <dbReference type="Proteomes" id="UP000785679"/>
    </source>
</evidence>
<feature type="transmembrane region" description="Helical" evidence="2">
    <location>
        <begin position="434"/>
        <end position="456"/>
    </location>
</feature>
<feature type="compositionally biased region" description="Acidic residues" evidence="1">
    <location>
        <begin position="671"/>
        <end position="692"/>
    </location>
</feature>
<dbReference type="AlphaFoldDB" id="A0A8J8T789"/>
<sequence length="811" mass="92305">MGFFKGFFQVLTCGIGLCLWRRIKQKIGFAKWTLRWQIFCSVSCSLFFVLAILITVILVNLSLLVESTYLKLDNQIDQIYNENLNDTAFEASTSIGFLVDNSRKLLDKTVLISQEALSPLSFSPYPIDTDFTTIYRPSQVTNDNITITYNTEKNGTPSANMTGYIKRMTTLNSYWQRLVITRMGKDADINMHRVFVALQNKVTTPSLSCENVVMVYPSRYVPVKNGCGTELDDVLGQGALWSTTVAKKGFTMVNFMMDPLDSPVSLNVEDQVMTMTNVIKDMGNGGNIVGIVGVQFKIRTLRKIIDPLTQQLLPTYYCLMKPQGKSRADILISAEIFDPHMKDVEPIQIEFSDDLIETMMTENVTQASYNINQTIGDNSYRLNRAYFPKSTDQPPLYTILMAQMMPNKDDTQVLPPLNNPSLLKDEIYSQFRNLVIIVITCSIVLFLMVWVLILRFTQRITYPIKQLTHLTEMIKQATGRDSREQVLNAIETHDIFEQTKKQLKKFDKQSQSSITTNGGGSTVINRKQTIVSQKRAGAAVDLQKSGTDDFTSGLRRTLLEKNRQKNKSKTLTQLKEEETLFESMDEIQELLKIFYKFFVGGRNKPKPSTEENQMKYYKNKYYQPEVYRQDLTVDISEQMAQKSTLGGRQVSAVHRRNQGSKDKGGVKINEDTDDEDEILTEDERDQDEDMLGGDEGEIERRMSMLQNEDHEHKPSPAPSKKDEFKKMDIYNMTTEGANEDKFQLNASNKDIFNKKVVDITATSNAGSKVTIPIDWDDIIDRYIKNTNTNVMEANKGAGANKGKEDDQDDDF</sequence>